<evidence type="ECO:0000256" key="3">
    <source>
        <dbReference type="ARBA" id="ARBA00022448"/>
    </source>
</evidence>
<dbReference type="RefSeq" id="WP_086574094.1">
    <property type="nucleotide sequence ID" value="NZ_JAFMOF010000001.1"/>
</dbReference>
<dbReference type="InterPro" id="IPR010617">
    <property type="entry name" value="TMEM175-like"/>
</dbReference>
<protein>
    <submittedName>
        <fullName evidence="14">DUF1211 domain-containing protein</fullName>
    </submittedName>
</protein>
<evidence type="ECO:0000256" key="9">
    <source>
        <dbReference type="ARBA" id="ARBA00023065"/>
    </source>
</evidence>
<feature type="transmembrane region" description="Helical" evidence="13">
    <location>
        <begin position="55"/>
        <end position="74"/>
    </location>
</feature>
<evidence type="ECO:0000256" key="1">
    <source>
        <dbReference type="ARBA" id="ARBA00004141"/>
    </source>
</evidence>
<evidence type="ECO:0000256" key="8">
    <source>
        <dbReference type="ARBA" id="ARBA00022989"/>
    </source>
</evidence>
<dbReference type="PANTHER" id="PTHR31462:SF5">
    <property type="entry name" value="ENDOSOMAL_LYSOSOMAL PROTON CHANNEL TMEM175"/>
    <property type="match status" value="1"/>
</dbReference>
<evidence type="ECO:0000256" key="2">
    <source>
        <dbReference type="ARBA" id="ARBA00006920"/>
    </source>
</evidence>
<dbReference type="PANTHER" id="PTHR31462">
    <property type="entry name" value="ENDOSOMAL/LYSOSOMAL POTASSIUM CHANNEL TMEM175"/>
    <property type="match status" value="1"/>
</dbReference>
<evidence type="ECO:0000256" key="13">
    <source>
        <dbReference type="SAM" id="Phobius"/>
    </source>
</evidence>
<evidence type="ECO:0000313" key="15">
    <source>
        <dbReference type="Proteomes" id="UP000664781"/>
    </source>
</evidence>
<comment type="catalytic activity">
    <reaction evidence="12">
        <text>K(+)(in) = K(+)(out)</text>
        <dbReference type="Rhea" id="RHEA:29463"/>
        <dbReference type="ChEBI" id="CHEBI:29103"/>
    </reaction>
</comment>
<dbReference type="GO" id="GO:0016020">
    <property type="term" value="C:membrane"/>
    <property type="evidence" value="ECO:0007669"/>
    <property type="project" value="UniProtKB-SubCell"/>
</dbReference>
<dbReference type="Proteomes" id="UP000664781">
    <property type="component" value="Unassembled WGS sequence"/>
</dbReference>
<evidence type="ECO:0000256" key="10">
    <source>
        <dbReference type="ARBA" id="ARBA00023136"/>
    </source>
</evidence>
<keyword evidence="8 13" id="KW-1133">Transmembrane helix</keyword>
<feature type="transmembrane region" description="Helical" evidence="13">
    <location>
        <begin position="18"/>
        <end position="35"/>
    </location>
</feature>
<accession>A0A939JLN9</accession>
<evidence type="ECO:0000256" key="4">
    <source>
        <dbReference type="ARBA" id="ARBA00022538"/>
    </source>
</evidence>
<evidence type="ECO:0000256" key="11">
    <source>
        <dbReference type="ARBA" id="ARBA00023303"/>
    </source>
</evidence>
<keyword evidence="11" id="KW-0407">Ion channel</keyword>
<evidence type="ECO:0000256" key="12">
    <source>
        <dbReference type="ARBA" id="ARBA00034430"/>
    </source>
</evidence>
<keyword evidence="3" id="KW-0813">Transport</keyword>
<keyword evidence="4" id="KW-0633">Potassium transport</keyword>
<comment type="similarity">
    <text evidence="2">Belongs to the TMEM175 family.</text>
</comment>
<feature type="transmembrane region" description="Helical" evidence="13">
    <location>
        <begin position="124"/>
        <end position="142"/>
    </location>
</feature>
<dbReference type="GO" id="GO:0005267">
    <property type="term" value="F:potassium channel activity"/>
    <property type="evidence" value="ECO:0007669"/>
    <property type="project" value="UniProtKB-KW"/>
</dbReference>
<comment type="subcellular location">
    <subcellularLocation>
        <location evidence="1">Membrane</location>
        <topology evidence="1">Multi-pass membrane protein</topology>
    </subcellularLocation>
</comment>
<dbReference type="Pfam" id="PF06736">
    <property type="entry name" value="TMEM175"/>
    <property type="match status" value="1"/>
</dbReference>
<gene>
    <name evidence="14" type="ORF">J1792_01335</name>
</gene>
<reference evidence="14" key="1">
    <citation type="submission" date="2021-03" db="EMBL/GenBank/DDBJ databases">
        <title>Streptomyces strains.</title>
        <authorList>
            <person name="Lund M.B."/>
            <person name="Toerring T."/>
        </authorList>
    </citation>
    <scope>NUCLEOTIDE SEQUENCE</scope>
    <source>
        <strain evidence="14">JCM 4242</strain>
    </source>
</reference>
<dbReference type="GO" id="GO:0015252">
    <property type="term" value="F:proton channel activity"/>
    <property type="evidence" value="ECO:0007669"/>
    <property type="project" value="InterPro"/>
</dbReference>
<evidence type="ECO:0000313" key="14">
    <source>
        <dbReference type="EMBL" id="MBO0651493.1"/>
    </source>
</evidence>
<keyword evidence="15" id="KW-1185">Reference proteome</keyword>
<name>A0A939JLN9_9ACTN</name>
<keyword evidence="6" id="KW-0631">Potassium channel</keyword>
<evidence type="ECO:0000256" key="7">
    <source>
        <dbReference type="ARBA" id="ARBA00022958"/>
    </source>
</evidence>
<feature type="transmembrane region" description="Helical" evidence="13">
    <location>
        <begin position="162"/>
        <end position="181"/>
    </location>
</feature>
<keyword evidence="5 13" id="KW-0812">Transmembrane</keyword>
<keyword evidence="9" id="KW-0406">Ion transport</keyword>
<sequence length="214" mass="22857">MPRDAYGSDAYGIGKDRLLAFADAVTAIAITLLALEIRVPEGLSAGQLGHALGEVLVKVYAYLLSFTVVGLLWLAHHRLFSLIVEIDRATVRLELALLAVIAALPFPTRLLSEYGETAQATAGYAAAIALTAALLTVMTLRLRAGGGPPLVPEASPGRVARLLYANATLAVVFATSIPVAVASPTAAKFWWGLLVPLRVLPRWVRRQRRRRGAA</sequence>
<evidence type="ECO:0000256" key="6">
    <source>
        <dbReference type="ARBA" id="ARBA00022826"/>
    </source>
</evidence>
<feature type="transmembrane region" description="Helical" evidence="13">
    <location>
        <begin position="95"/>
        <end position="112"/>
    </location>
</feature>
<dbReference type="EMBL" id="JAFMOF010000001">
    <property type="protein sequence ID" value="MBO0651493.1"/>
    <property type="molecule type" value="Genomic_DNA"/>
</dbReference>
<proteinExistence type="inferred from homology"/>
<organism evidence="14 15">
    <name type="scientific">Streptomyces triculaminicus</name>
    <dbReference type="NCBI Taxonomy" id="2816232"/>
    <lineage>
        <taxon>Bacteria</taxon>
        <taxon>Bacillati</taxon>
        <taxon>Actinomycetota</taxon>
        <taxon>Actinomycetes</taxon>
        <taxon>Kitasatosporales</taxon>
        <taxon>Streptomycetaceae</taxon>
        <taxon>Streptomyces</taxon>
    </lineage>
</organism>
<dbReference type="AlphaFoldDB" id="A0A939JLN9"/>
<keyword evidence="10 13" id="KW-0472">Membrane</keyword>
<keyword evidence="7" id="KW-0630">Potassium</keyword>
<evidence type="ECO:0000256" key="5">
    <source>
        <dbReference type="ARBA" id="ARBA00022692"/>
    </source>
</evidence>
<comment type="caution">
    <text evidence="14">The sequence shown here is derived from an EMBL/GenBank/DDBJ whole genome shotgun (WGS) entry which is preliminary data.</text>
</comment>